<evidence type="ECO:0000256" key="3">
    <source>
        <dbReference type="ARBA" id="ARBA00023242"/>
    </source>
</evidence>
<organism evidence="7">
    <name type="scientific">Schizaphis graminum</name>
    <name type="common">Green bug aphid</name>
    <dbReference type="NCBI Taxonomy" id="13262"/>
    <lineage>
        <taxon>Eukaryota</taxon>
        <taxon>Metazoa</taxon>
        <taxon>Ecdysozoa</taxon>
        <taxon>Arthropoda</taxon>
        <taxon>Hexapoda</taxon>
        <taxon>Insecta</taxon>
        <taxon>Pterygota</taxon>
        <taxon>Neoptera</taxon>
        <taxon>Paraneoptera</taxon>
        <taxon>Hemiptera</taxon>
        <taxon>Sternorrhyncha</taxon>
        <taxon>Aphidomorpha</taxon>
        <taxon>Aphidoidea</taxon>
        <taxon>Aphididae</taxon>
        <taxon>Aphidini</taxon>
        <taxon>Schizaphis</taxon>
    </lineage>
</organism>
<dbReference type="PROSITE" id="PS50102">
    <property type="entry name" value="RRM"/>
    <property type="match status" value="1"/>
</dbReference>
<evidence type="ECO:0000256" key="2">
    <source>
        <dbReference type="ARBA" id="ARBA00022884"/>
    </source>
</evidence>
<gene>
    <name evidence="7" type="primary">mki67ipl</name>
    <name evidence="7" type="ORF">g.103438</name>
</gene>
<dbReference type="CDD" id="cd12307">
    <property type="entry name" value="RRM_NIFK_like"/>
    <property type="match status" value="1"/>
</dbReference>
<dbReference type="GO" id="GO:0005730">
    <property type="term" value="C:nucleolus"/>
    <property type="evidence" value="ECO:0007669"/>
    <property type="project" value="UniProtKB-SubCell"/>
</dbReference>
<dbReference type="Gene3D" id="3.30.70.330">
    <property type="match status" value="1"/>
</dbReference>
<dbReference type="SMART" id="SM00360">
    <property type="entry name" value="RRM"/>
    <property type="match status" value="1"/>
</dbReference>
<dbReference type="PANTHER" id="PTHR46754">
    <property type="entry name" value="MKI67 FHA DOMAIN-INTERACTING NUCLEOLAR PHOSPHOPROTEIN"/>
    <property type="match status" value="1"/>
</dbReference>
<name>A0A2S2NF60_SCHGA</name>
<dbReference type="Pfam" id="PF00076">
    <property type="entry name" value="RRM_1"/>
    <property type="match status" value="1"/>
</dbReference>
<feature type="compositionally biased region" description="Basic and acidic residues" evidence="5">
    <location>
        <begin position="10"/>
        <end position="23"/>
    </location>
</feature>
<keyword evidence="3" id="KW-0539">Nucleus</keyword>
<dbReference type="GO" id="GO:0003723">
    <property type="term" value="F:RNA binding"/>
    <property type="evidence" value="ECO:0007669"/>
    <property type="project" value="UniProtKB-UniRule"/>
</dbReference>
<accession>A0A2S2NF60</accession>
<evidence type="ECO:0000259" key="6">
    <source>
        <dbReference type="PROSITE" id="PS50102"/>
    </source>
</evidence>
<evidence type="ECO:0000256" key="5">
    <source>
        <dbReference type="SAM" id="MobiDB-lite"/>
    </source>
</evidence>
<feature type="region of interest" description="Disordered" evidence="5">
    <location>
        <begin position="1"/>
        <end position="23"/>
    </location>
</feature>
<evidence type="ECO:0000256" key="1">
    <source>
        <dbReference type="ARBA" id="ARBA00004604"/>
    </source>
</evidence>
<dbReference type="SUPFAM" id="SSF54928">
    <property type="entry name" value="RNA-binding domain, RBD"/>
    <property type="match status" value="1"/>
</dbReference>
<dbReference type="EMBL" id="GGMR01003224">
    <property type="protein sequence ID" value="MBY15843.1"/>
    <property type="molecule type" value="Transcribed_RNA"/>
</dbReference>
<reference evidence="7" key="1">
    <citation type="submission" date="2018-04" db="EMBL/GenBank/DDBJ databases">
        <title>Transcriptome of Schizaphis graminum biotype I.</title>
        <authorList>
            <person name="Scully E.D."/>
            <person name="Geib S.M."/>
            <person name="Palmer N.A."/>
            <person name="Koch K."/>
            <person name="Bradshaw J."/>
            <person name="Heng-Moss T."/>
            <person name="Sarath G."/>
        </authorList>
    </citation>
    <scope>NUCLEOTIDE SEQUENCE</scope>
</reference>
<evidence type="ECO:0000256" key="4">
    <source>
        <dbReference type="PROSITE-ProRule" id="PRU00176"/>
    </source>
</evidence>
<sequence length="153" mass="17681">MFKSGFIKLNKGEPPKEKTTKAPNDRGVVYLGHVPHGFYENEMKHYFTQFGEVTNINIPKSKKTGKAKGYAFVEFLYPEVAKVVAETMNNYLMHKKILVAKYLSPNQVKSNTFWRCNKNQIPLTIKNRSIQRKAMERPLNPEQEKSNSSNNKK</sequence>
<feature type="domain" description="RRM" evidence="6">
    <location>
        <begin position="27"/>
        <end position="105"/>
    </location>
</feature>
<dbReference type="InterPro" id="IPR012677">
    <property type="entry name" value="Nucleotide-bd_a/b_plait_sf"/>
</dbReference>
<keyword evidence="2 4" id="KW-0694">RNA-binding</keyword>
<feature type="region of interest" description="Disordered" evidence="5">
    <location>
        <begin position="127"/>
        <end position="153"/>
    </location>
</feature>
<evidence type="ECO:0000313" key="7">
    <source>
        <dbReference type="EMBL" id="MBY15843.1"/>
    </source>
</evidence>
<protein>
    <submittedName>
        <fullName evidence="7">MKI67 FHA domain-interacting nucleolar phosphoprotein-like</fullName>
    </submittedName>
</protein>
<proteinExistence type="predicted"/>
<dbReference type="InterPro" id="IPR035979">
    <property type="entry name" value="RBD_domain_sf"/>
</dbReference>
<dbReference type="AlphaFoldDB" id="A0A2S2NF60"/>
<dbReference type="InterPro" id="IPR000504">
    <property type="entry name" value="RRM_dom"/>
</dbReference>
<comment type="subcellular location">
    <subcellularLocation>
        <location evidence="1">Nucleus</location>
        <location evidence="1">Nucleolus</location>
    </subcellularLocation>
</comment>